<accession>A0A7C3DSE0</accession>
<feature type="transmembrane region" description="Helical" evidence="1">
    <location>
        <begin position="189"/>
        <end position="218"/>
    </location>
</feature>
<comment type="caution">
    <text evidence="2">The sequence shown here is derived from an EMBL/GenBank/DDBJ whole genome shotgun (WGS) entry which is preliminary data.</text>
</comment>
<dbReference type="AlphaFoldDB" id="A0A7C3DSE0"/>
<keyword evidence="1" id="KW-1133">Transmembrane helix</keyword>
<evidence type="ECO:0000256" key="1">
    <source>
        <dbReference type="SAM" id="Phobius"/>
    </source>
</evidence>
<dbReference type="Pfam" id="PF04298">
    <property type="entry name" value="Zn_peptidase_2"/>
    <property type="match status" value="1"/>
</dbReference>
<dbReference type="PANTHER" id="PTHR36434">
    <property type="entry name" value="MEMBRANE PROTEASE YUGP-RELATED"/>
    <property type="match status" value="1"/>
</dbReference>
<organism evidence="2">
    <name type="scientific">Meiothermus ruber</name>
    <dbReference type="NCBI Taxonomy" id="277"/>
    <lineage>
        <taxon>Bacteria</taxon>
        <taxon>Thermotogati</taxon>
        <taxon>Deinococcota</taxon>
        <taxon>Deinococci</taxon>
        <taxon>Thermales</taxon>
        <taxon>Thermaceae</taxon>
        <taxon>Meiothermus</taxon>
    </lineage>
</organism>
<sequence length="224" mass="24416">MTITFLLMIIVFVATLFIQFWLQSTYARYSRVANSRGVTGEQVARAILDAYGLHNVRVEMVPGALTDHYDPIAKAVRLSEPNFHSPSAAALAVAAHEVGHALQDAKGYAWLRVRHSILPVASIGSMWGPWIFIAGMFMGATGLMNIGIWLFAAAALFQLVTLPVEFDASNRALSILKKMNFLDSSEMKGARAVLTAAAMTYVAALANSLATILHYIAIMNSNRE</sequence>
<keyword evidence="1" id="KW-0472">Membrane</keyword>
<reference evidence="2" key="1">
    <citation type="journal article" date="2020" name="mSystems">
        <title>Genome- and Community-Level Interaction Insights into Carbon Utilization and Element Cycling Functions of Hydrothermarchaeota in Hydrothermal Sediment.</title>
        <authorList>
            <person name="Zhou Z."/>
            <person name="Liu Y."/>
            <person name="Xu W."/>
            <person name="Pan J."/>
            <person name="Luo Z.H."/>
            <person name="Li M."/>
        </authorList>
    </citation>
    <scope>NUCLEOTIDE SEQUENCE [LARGE SCALE GENOMIC DNA]</scope>
    <source>
        <strain evidence="2">SpSt-524</strain>
    </source>
</reference>
<protein>
    <submittedName>
        <fullName evidence="2">Zinc metallopeptidase</fullName>
    </submittedName>
</protein>
<dbReference type="EMBL" id="DSWI01000033">
    <property type="protein sequence ID" value="HFG21692.1"/>
    <property type="molecule type" value="Genomic_DNA"/>
</dbReference>
<dbReference type="PANTHER" id="PTHR36434:SF1">
    <property type="entry name" value="MEMBRANE PROTEASE YUGP-RELATED"/>
    <property type="match status" value="1"/>
</dbReference>
<dbReference type="InterPro" id="IPR007395">
    <property type="entry name" value="Zn_peptidase_2"/>
</dbReference>
<proteinExistence type="predicted"/>
<gene>
    <name evidence="2" type="ORF">ENS82_13455</name>
</gene>
<keyword evidence="1" id="KW-0812">Transmembrane</keyword>
<feature type="transmembrane region" description="Helical" evidence="1">
    <location>
        <begin position="6"/>
        <end position="22"/>
    </location>
</feature>
<name>A0A7C3DSE0_MEIRU</name>
<evidence type="ECO:0000313" key="2">
    <source>
        <dbReference type="EMBL" id="HFG21692.1"/>
    </source>
</evidence>